<dbReference type="SUPFAM" id="SSF55961">
    <property type="entry name" value="Bet v1-like"/>
    <property type="match status" value="1"/>
</dbReference>
<dbReference type="GO" id="GO:0008168">
    <property type="term" value="F:methyltransferase activity"/>
    <property type="evidence" value="ECO:0007669"/>
    <property type="project" value="UniProtKB-KW"/>
</dbReference>
<evidence type="ECO:0000256" key="1">
    <source>
        <dbReference type="ARBA" id="ARBA00022714"/>
    </source>
</evidence>
<dbReference type="PANTHER" id="PTHR21266:SF60">
    <property type="entry name" value="3-KETOSTEROID-9-ALPHA-MONOOXYGENASE, OXYGENASE COMPONENT"/>
    <property type="match status" value="1"/>
</dbReference>
<dbReference type="InterPro" id="IPR050584">
    <property type="entry name" value="Cholesterol_7-desaturase"/>
</dbReference>
<keyword evidence="3" id="KW-0560">Oxidoreductase</keyword>
<dbReference type="PANTHER" id="PTHR21266">
    <property type="entry name" value="IRON-SULFUR DOMAIN CONTAINING PROTEIN"/>
    <property type="match status" value="1"/>
</dbReference>
<sequence>MCPHRLMPLSAGVRVGDELQCGYHGMRFAISGACTLAPGQTHIPPTACVRSFPLVERHGLLWIWMGNRERADVDLIPDIHWNDHPEWTPSRGYHHVKADFRLTVDNLMDLGHESWVHLRTIGQDEEECIPNYPLKVNVLGEGLIRALRQMPNIEPPPFFAMVLDHYGRINRWQTAVSLAPSICMTDFGVYPVGTSPDDAYRSHVLHLLTPETESTTHYFWSVARNRRLEDDDLTQEIGKAITQTFDEDAVVLEIQQTQLEKYGGSVPRVAMKVDEAPIRARRLLEALVKRENEDPEFVYRPPLMIDDSTPELEMI</sequence>
<dbReference type="GO" id="GO:0016491">
    <property type="term" value="F:oxidoreductase activity"/>
    <property type="evidence" value="ECO:0007669"/>
    <property type="project" value="UniProtKB-KW"/>
</dbReference>
<keyword evidence="4" id="KW-0408">Iron</keyword>
<dbReference type="InterPro" id="IPR044043">
    <property type="entry name" value="VanA_C_cat"/>
</dbReference>
<gene>
    <name evidence="7" type="ORF">BSU04_20160</name>
</gene>
<evidence type="ECO:0000256" key="2">
    <source>
        <dbReference type="ARBA" id="ARBA00022723"/>
    </source>
</evidence>
<dbReference type="AlphaFoldDB" id="A0A226X003"/>
<name>A0A226X003_CABSO</name>
<dbReference type="Pfam" id="PF00355">
    <property type="entry name" value="Rieske"/>
    <property type="match status" value="1"/>
</dbReference>
<dbReference type="Gene3D" id="2.102.10.10">
    <property type="entry name" value="Rieske [2Fe-2S] iron-sulphur domain"/>
    <property type="match status" value="1"/>
</dbReference>
<dbReference type="InterPro" id="IPR017941">
    <property type="entry name" value="Rieske_2Fe-2S"/>
</dbReference>
<reference evidence="8" key="1">
    <citation type="submission" date="2017-01" db="EMBL/GenBank/DDBJ databases">
        <title>Genome Analysis of Deinococcus marmoris KOPRI26562.</title>
        <authorList>
            <person name="Kim J.H."/>
            <person name="Oh H.-M."/>
        </authorList>
    </citation>
    <scope>NUCLEOTIDE SEQUENCE [LARGE SCALE GENOMIC DNA]</scope>
    <source>
        <strain evidence="8">PAMC 26633</strain>
    </source>
</reference>
<evidence type="ECO:0000256" key="5">
    <source>
        <dbReference type="ARBA" id="ARBA00023014"/>
    </source>
</evidence>
<dbReference type="EMBL" id="MTHB01000117">
    <property type="protein sequence ID" value="OXC76762.1"/>
    <property type="molecule type" value="Genomic_DNA"/>
</dbReference>
<proteinExistence type="predicted"/>
<organism evidence="7 8">
    <name type="scientific">Caballeronia sordidicola</name>
    <name type="common">Burkholderia sordidicola</name>
    <dbReference type="NCBI Taxonomy" id="196367"/>
    <lineage>
        <taxon>Bacteria</taxon>
        <taxon>Pseudomonadati</taxon>
        <taxon>Pseudomonadota</taxon>
        <taxon>Betaproteobacteria</taxon>
        <taxon>Burkholderiales</taxon>
        <taxon>Burkholderiaceae</taxon>
        <taxon>Caballeronia</taxon>
    </lineage>
</organism>
<feature type="domain" description="Rieske" evidence="6">
    <location>
        <begin position="1"/>
        <end position="63"/>
    </location>
</feature>
<dbReference type="GO" id="GO:0032259">
    <property type="term" value="P:methylation"/>
    <property type="evidence" value="ECO:0007669"/>
    <property type="project" value="UniProtKB-KW"/>
</dbReference>
<comment type="caution">
    <text evidence="7">The sequence shown here is derived from an EMBL/GenBank/DDBJ whole genome shotgun (WGS) entry which is preliminary data.</text>
</comment>
<evidence type="ECO:0000256" key="4">
    <source>
        <dbReference type="ARBA" id="ARBA00023004"/>
    </source>
</evidence>
<evidence type="ECO:0000313" key="8">
    <source>
        <dbReference type="Proteomes" id="UP000214720"/>
    </source>
</evidence>
<keyword evidence="5" id="KW-0411">Iron-sulfur</keyword>
<dbReference type="InterPro" id="IPR036922">
    <property type="entry name" value="Rieske_2Fe-2S_sf"/>
</dbReference>
<keyword evidence="7" id="KW-0808">Transferase</keyword>
<dbReference type="PROSITE" id="PS51296">
    <property type="entry name" value="RIESKE"/>
    <property type="match status" value="1"/>
</dbReference>
<dbReference type="Proteomes" id="UP000214720">
    <property type="component" value="Unassembled WGS sequence"/>
</dbReference>
<accession>A0A226X003</accession>
<dbReference type="Gene3D" id="3.90.380.10">
    <property type="entry name" value="Naphthalene 1,2-dioxygenase Alpha Subunit, Chain A, domain 1"/>
    <property type="match status" value="1"/>
</dbReference>
<dbReference type="CDD" id="cd08878">
    <property type="entry name" value="RHO_alpha_C_DMO-like"/>
    <property type="match status" value="1"/>
</dbReference>
<protein>
    <submittedName>
        <fullName evidence="7">Vanillate O-demethylase oxygenase subunit</fullName>
    </submittedName>
</protein>
<keyword evidence="1" id="KW-0001">2Fe-2S</keyword>
<keyword evidence="7" id="KW-0489">Methyltransferase</keyword>
<dbReference type="SUPFAM" id="SSF50022">
    <property type="entry name" value="ISP domain"/>
    <property type="match status" value="1"/>
</dbReference>
<dbReference type="GO" id="GO:0051537">
    <property type="term" value="F:2 iron, 2 sulfur cluster binding"/>
    <property type="evidence" value="ECO:0007669"/>
    <property type="project" value="UniProtKB-KW"/>
</dbReference>
<dbReference type="Pfam" id="PF19112">
    <property type="entry name" value="VanA_C"/>
    <property type="match status" value="1"/>
</dbReference>
<evidence type="ECO:0000313" key="7">
    <source>
        <dbReference type="EMBL" id="OXC76762.1"/>
    </source>
</evidence>
<evidence type="ECO:0000259" key="6">
    <source>
        <dbReference type="PROSITE" id="PS51296"/>
    </source>
</evidence>
<dbReference type="GO" id="GO:0046872">
    <property type="term" value="F:metal ion binding"/>
    <property type="evidence" value="ECO:0007669"/>
    <property type="project" value="UniProtKB-KW"/>
</dbReference>
<keyword evidence="2" id="KW-0479">Metal-binding</keyword>
<evidence type="ECO:0000256" key="3">
    <source>
        <dbReference type="ARBA" id="ARBA00023002"/>
    </source>
</evidence>